<evidence type="ECO:0000256" key="4">
    <source>
        <dbReference type="ARBA" id="ARBA00022771"/>
    </source>
</evidence>
<sequence>MALRTKVLKFVDVILRVPPLFFIDEIFRIGFGIRIGYGLKVPGNERLFGLKYLDQFENNTTEFDLGGPDSYSIVVYSFFKLILSICGCLIALCIFMLRTKKLLHVYMFILSLGCIFLSHNFNDGFVQYIVNNIANYKLGNLESLWTLLFRPTGLPRLGSLVDEKVFYNFYYNVAIQVVLSVFFLKVHLGPYYKMLNALIPISFTAPTILVIFSLPSSIQSHLAVFSALLPLGNPQILQTEDQDDKSIGTVSAILFYILALQTGLTELEPEDRFVRLCRNFCLLFTALLHFIHNIVNPLLMSLSASHNPALHRHVRALGVCSFLIIYPTLLLVYLWTNLQLSTWLLAVSAFSTEVIVKVTVSLMIYCLFLIDAWRVTFWEKLDDYVYYIRAFGNTIEFCFGIFLFFNGAWILLFESGGGVRAAMMCIHAYFNIWCEAKNGWVVFMKRKTAVKKIESLPEASRDQLREFDDVCAICYQDMISAKITRCNHYFHGVCLRKWLYVQDRCPLCHKILYKFKSKSTGHKSSSSDNNDLIVYMQRDTQEGGSDETSPATTGAPSGSQTREQGSQTDEVSGGFLVSFNQALYPPF</sequence>
<feature type="transmembrane region" description="Helical" evidence="10">
    <location>
        <begin position="343"/>
        <end position="370"/>
    </location>
</feature>
<evidence type="ECO:0000256" key="1">
    <source>
        <dbReference type="ARBA" id="ARBA00004141"/>
    </source>
</evidence>
<dbReference type="AlphaFoldDB" id="A0A3Q0J4X7"/>
<dbReference type="RefSeq" id="XP_026681988.1">
    <property type="nucleotide sequence ID" value="XM_026826187.1"/>
</dbReference>
<evidence type="ECO:0000256" key="10">
    <source>
        <dbReference type="SAM" id="Phobius"/>
    </source>
</evidence>
<keyword evidence="4 8" id="KW-0863">Zinc-finger</keyword>
<protein>
    <submittedName>
        <fullName evidence="13">Protein TRC8 homolog</fullName>
    </submittedName>
</protein>
<dbReference type="STRING" id="121845.A0A3Q0J4X7"/>
<dbReference type="PANTHER" id="PTHR22763:SF163">
    <property type="entry name" value="E3 UBIQUITIN-PROTEIN LIGASE RNF139"/>
    <property type="match status" value="1"/>
</dbReference>
<evidence type="ECO:0000256" key="8">
    <source>
        <dbReference type="PROSITE-ProRule" id="PRU00175"/>
    </source>
</evidence>
<dbReference type="Proteomes" id="UP000079169">
    <property type="component" value="Unplaced"/>
</dbReference>
<reference evidence="13" key="1">
    <citation type="submission" date="2025-08" db="UniProtKB">
        <authorList>
            <consortium name="RefSeq"/>
        </authorList>
    </citation>
    <scope>IDENTIFICATION</scope>
</reference>
<evidence type="ECO:0000313" key="13">
    <source>
        <dbReference type="RefSeq" id="XP_026681988.1"/>
    </source>
</evidence>
<organism evidence="12 13">
    <name type="scientific">Diaphorina citri</name>
    <name type="common">Asian citrus psyllid</name>
    <dbReference type="NCBI Taxonomy" id="121845"/>
    <lineage>
        <taxon>Eukaryota</taxon>
        <taxon>Metazoa</taxon>
        <taxon>Ecdysozoa</taxon>
        <taxon>Arthropoda</taxon>
        <taxon>Hexapoda</taxon>
        <taxon>Insecta</taxon>
        <taxon>Pterygota</taxon>
        <taxon>Neoptera</taxon>
        <taxon>Paraneoptera</taxon>
        <taxon>Hemiptera</taxon>
        <taxon>Sternorrhyncha</taxon>
        <taxon>Psylloidea</taxon>
        <taxon>Psyllidae</taxon>
        <taxon>Diaphorininae</taxon>
        <taxon>Diaphorina</taxon>
    </lineage>
</organism>
<dbReference type="CDD" id="cd16476">
    <property type="entry name" value="RING-H2_RNF139-like"/>
    <property type="match status" value="1"/>
</dbReference>
<dbReference type="GO" id="GO:0061630">
    <property type="term" value="F:ubiquitin protein ligase activity"/>
    <property type="evidence" value="ECO:0007669"/>
    <property type="project" value="TreeGrafter"/>
</dbReference>
<dbReference type="SUPFAM" id="SSF57850">
    <property type="entry name" value="RING/U-box"/>
    <property type="match status" value="1"/>
</dbReference>
<comment type="subcellular location">
    <subcellularLocation>
        <location evidence="1">Membrane</location>
        <topology evidence="1">Multi-pass membrane protein</topology>
    </subcellularLocation>
</comment>
<feature type="region of interest" description="Disordered" evidence="9">
    <location>
        <begin position="540"/>
        <end position="569"/>
    </location>
</feature>
<dbReference type="GO" id="GO:0036503">
    <property type="term" value="P:ERAD pathway"/>
    <property type="evidence" value="ECO:0007669"/>
    <property type="project" value="TreeGrafter"/>
</dbReference>
<dbReference type="PaxDb" id="121845-A0A3Q0J4X7"/>
<dbReference type="PANTHER" id="PTHR22763">
    <property type="entry name" value="RING ZINC FINGER PROTEIN"/>
    <property type="match status" value="1"/>
</dbReference>
<feature type="transmembrane region" description="Helical" evidence="10">
    <location>
        <begin position="169"/>
        <end position="188"/>
    </location>
</feature>
<dbReference type="Pfam" id="PF13639">
    <property type="entry name" value="zf-RING_2"/>
    <property type="match status" value="1"/>
</dbReference>
<evidence type="ECO:0000256" key="5">
    <source>
        <dbReference type="ARBA" id="ARBA00022833"/>
    </source>
</evidence>
<dbReference type="GO" id="GO:0036513">
    <property type="term" value="C:Derlin-1 retrotranslocation complex"/>
    <property type="evidence" value="ECO:0007669"/>
    <property type="project" value="TreeGrafter"/>
</dbReference>
<dbReference type="GeneID" id="103512798"/>
<accession>A0A3Q0J4X7</accession>
<feature type="transmembrane region" description="Helical" evidence="10">
    <location>
        <begin position="315"/>
        <end position="336"/>
    </location>
</feature>
<feature type="domain" description="RING-type" evidence="11">
    <location>
        <begin position="471"/>
        <end position="509"/>
    </location>
</feature>
<dbReference type="KEGG" id="dci:103512798"/>
<keyword evidence="6 10" id="KW-1133">Transmembrane helix</keyword>
<evidence type="ECO:0000256" key="9">
    <source>
        <dbReference type="SAM" id="MobiDB-lite"/>
    </source>
</evidence>
<feature type="transmembrane region" description="Helical" evidence="10">
    <location>
        <begin position="276"/>
        <end position="295"/>
    </location>
</feature>
<feature type="transmembrane region" description="Helical" evidence="10">
    <location>
        <begin position="73"/>
        <end position="95"/>
    </location>
</feature>
<evidence type="ECO:0000256" key="6">
    <source>
        <dbReference type="ARBA" id="ARBA00022989"/>
    </source>
</evidence>
<evidence type="ECO:0000256" key="7">
    <source>
        <dbReference type="ARBA" id="ARBA00023136"/>
    </source>
</evidence>
<evidence type="ECO:0000259" key="11">
    <source>
        <dbReference type="PROSITE" id="PS50089"/>
    </source>
</evidence>
<dbReference type="InterPro" id="IPR050731">
    <property type="entry name" value="HRD1_E3_ubiq-ligases"/>
</dbReference>
<dbReference type="InterPro" id="IPR013083">
    <property type="entry name" value="Znf_RING/FYVE/PHD"/>
</dbReference>
<evidence type="ECO:0000313" key="12">
    <source>
        <dbReference type="Proteomes" id="UP000079169"/>
    </source>
</evidence>
<dbReference type="SMART" id="SM00184">
    <property type="entry name" value="RING"/>
    <property type="match status" value="1"/>
</dbReference>
<dbReference type="InterPro" id="IPR001841">
    <property type="entry name" value="Znf_RING"/>
</dbReference>
<dbReference type="GO" id="GO:0043161">
    <property type="term" value="P:proteasome-mediated ubiquitin-dependent protein catabolic process"/>
    <property type="evidence" value="ECO:0007669"/>
    <property type="project" value="TreeGrafter"/>
</dbReference>
<keyword evidence="7 10" id="KW-0472">Membrane</keyword>
<feature type="transmembrane region" description="Helical" evidence="10">
    <location>
        <begin position="195"/>
        <end position="214"/>
    </location>
</feature>
<dbReference type="Pfam" id="PF13705">
    <property type="entry name" value="TRC8_N"/>
    <property type="match status" value="2"/>
</dbReference>
<dbReference type="InterPro" id="IPR025754">
    <property type="entry name" value="TRC8_N_dom"/>
</dbReference>
<evidence type="ECO:0000256" key="2">
    <source>
        <dbReference type="ARBA" id="ARBA00022692"/>
    </source>
</evidence>
<evidence type="ECO:0000256" key="3">
    <source>
        <dbReference type="ARBA" id="ARBA00022723"/>
    </source>
</evidence>
<keyword evidence="3" id="KW-0479">Metal-binding</keyword>
<proteinExistence type="predicted"/>
<keyword evidence="5" id="KW-0862">Zinc</keyword>
<dbReference type="PROSITE" id="PS50089">
    <property type="entry name" value="ZF_RING_2"/>
    <property type="match status" value="1"/>
</dbReference>
<dbReference type="Gene3D" id="3.30.40.10">
    <property type="entry name" value="Zinc/RING finger domain, C3HC4 (zinc finger)"/>
    <property type="match status" value="1"/>
</dbReference>
<name>A0A3Q0J4X7_DIACI</name>
<keyword evidence="2 10" id="KW-0812">Transmembrane</keyword>
<feature type="transmembrane region" description="Helical" evidence="10">
    <location>
        <begin position="102"/>
        <end position="121"/>
    </location>
</feature>
<keyword evidence="12" id="KW-1185">Reference proteome</keyword>
<gene>
    <name evidence="13" type="primary">LOC103512798</name>
</gene>
<feature type="transmembrane region" description="Helical" evidence="10">
    <location>
        <begin position="390"/>
        <end position="413"/>
    </location>
</feature>
<feature type="compositionally biased region" description="Polar residues" evidence="9">
    <location>
        <begin position="542"/>
        <end position="569"/>
    </location>
</feature>
<dbReference type="GO" id="GO:0008270">
    <property type="term" value="F:zinc ion binding"/>
    <property type="evidence" value="ECO:0007669"/>
    <property type="project" value="UniProtKB-KW"/>
</dbReference>